<sequence>MVSEMYVLGHSKCNHVYLLLRVFVRCIFLGESCTVKYFHWTYNTILHFIHCIRGSILTCDN</sequence>
<dbReference type="Proteomes" id="UP000015105">
    <property type="component" value="Chromosome 7D"/>
</dbReference>
<protein>
    <submittedName>
        <fullName evidence="1">Uncharacterized protein</fullName>
    </submittedName>
</protein>
<reference evidence="2" key="1">
    <citation type="journal article" date="2014" name="Science">
        <title>Ancient hybridizations among the ancestral genomes of bread wheat.</title>
        <authorList>
            <consortium name="International Wheat Genome Sequencing Consortium,"/>
            <person name="Marcussen T."/>
            <person name="Sandve S.R."/>
            <person name="Heier L."/>
            <person name="Spannagl M."/>
            <person name="Pfeifer M."/>
            <person name="Jakobsen K.S."/>
            <person name="Wulff B.B."/>
            <person name="Steuernagel B."/>
            <person name="Mayer K.F."/>
            <person name="Olsen O.A."/>
        </authorList>
    </citation>
    <scope>NUCLEOTIDE SEQUENCE [LARGE SCALE GENOMIC DNA]</scope>
    <source>
        <strain evidence="2">cv. AL8/78</strain>
    </source>
</reference>
<accession>A0A453S9V5</accession>
<evidence type="ECO:0000313" key="1">
    <source>
        <dbReference type="EnsemblPlants" id="AET7Gv20858500.20"/>
    </source>
</evidence>
<keyword evidence="2" id="KW-1185">Reference proteome</keyword>
<evidence type="ECO:0000313" key="2">
    <source>
        <dbReference type="Proteomes" id="UP000015105"/>
    </source>
</evidence>
<name>A0A453S9V5_AEGTS</name>
<reference evidence="1" key="4">
    <citation type="submission" date="2019-03" db="UniProtKB">
        <authorList>
            <consortium name="EnsemblPlants"/>
        </authorList>
    </citation>
    <scope>IDENTIFICATION</scope>
</reference>
<proteinExistence type="predicted"/>
<dbReference type="Gramene" id="AET7Gv20858500.20">
    <property type="protein sequence ID" value="AET7Gv20858500.20"/>
    <property type="gene ID" value="AET7Gv20858500"/>
</dbReference>
<reference evidence="2" key="2">
    <citation type="journal article" date="2017" name="Nat. Plants">
        <title>The Aegilops tauschii genome reveals multiple impacts of transposons.</title>
        <authorList>
            <person name="Zhao G."/>
            <person name="Zou C."/>
            <person name="Li K."/>
            <person name="Wang K."/>
            <person name="Li T."/>
            <person name="Gao L."/>
            <person name="Zhang X."/>
            <person name="Wang H."/>
            <person name="Yang Z."/>
            <person name="Liu X."/>
            <person name="Jiang W."/>
            <person name="Mao L."/>
            <person name="Kong X."/>
            <person name="Jiao Y."/>
            <person name="Jia J."/>
        </authorList>
    </citation>
    <scope>NUCLEOTIDE SEQUENCE [LARGE SCALE GENOMIC DNA]</scope>
    <source>
        <strain evidence="2">cv. AL8/78</strain>
    </source>
</reference>
<dbReference type="EnsemblPlants" id="AET7Gv20858500.20">
    <property type="protein sequence ID" value="AET7Gv20858500.20"/>
    <property type="gene ID" value="AET7Gv20858500"/>
</dbReference>
<organism evidence="1 2">
    <name type="scientific">Aegilops tauschii subsp. strangulata</name>
    <name type="common">Goatgrass</name>
    <dbReference type="NCBI Taxonomy" id="200361"/>
    <lineage>
        <taxon>Eukaryota</taxon>
        <taxon>Viridiplantae</taxon>
        <taxon>Streptophyta</taxon>
        <taxon>Embryophyta</taxon>
        <taxon>Tracheophyta</taxon>
        <taxon>Spermatophyta</taxon>
        <taxon>Magnoliopsida</taxon>
        <taxon>Liliopsida</taxon>
        <taxon>Poales</taxon>
        <taxon>Poaceae</taxon>
        <taxon>BOP clade</taxon>
        <taxon>Pooideae</taxon>
        <taxon>Triticodae</taxon>
        <taxon>Triticeae</taxon>
        <taxon>Triticinae</taxon>
        <taxon>Aegilops</taxon>
    </lineage>
</organism>
<reference evidence="1" key="5">
    <citation type="journal article" date="2021" name="G3 (Bethesda)">
        <title>Aegilops tauschii genome assembly Aet v5.0 features greater sequence contiguity and improved annotation.</title>
        <authorList>
            <person name="Wang L."/>
            <person name="Zhu T."/>
            <person name="Rodriguez J.C."/>
            <person name="Deal K.R."/>
            <person name="Dubcovsky J."/>
            <person name="McGuire P.E."/>
            <person name="Lux T."/>
            <person name="Spannagl M."/>
            <person name="Mayer K.F.X."/>
            <person name="Baldrich P."/>
            <person name="Meyers B.C."/>
            <person name="Huo N."/>
            <person name="Gu Y.Q."/>
            <person name="Zhou H."/>
            <person name="Devos K.M."/>
            <person name="Bennetzen J.L."/>
            <person name="Unver T."/>
            <person name="Budak H."/>
            <person name="Gulick P.J."/>
            <person name="Galiba G."/>
            <person name="Kalapos B."/>
            <person name="Nelson D.R."/>
            <person name="Li P."/>
            <person name="You F.M."/>
            <person name="Luo M.C."/>
            <person name="Dvorak J."/>
        </authorList>
    </citation>
    <scope>NUCLEOTIDE SEQUENCE [LARGE SCALE GENOMIC DNA]</scope>
    <source>
        <strain evidence="1">cv. AL8/78</strain>
    </source>
</reference>
<dbReference type="AlphaFoldDB" id="A0A453S9V5"/>
<reference evidence="1" key="3">
    <citation type="journal article" date="2017" name="Nature">
        <title>Genome sequence of the progenitor of the wheat D genome Aegilops tauschii.</title>
        <authorList>
            <person name="Luo M.C."/>
            <person name="Gu Y.Q."/>
            <person name="Puiu D."/>
            <person name="Wang H."/>
            <person name="Twardziok S.O."/>
            <person name="Deal K.R."/>
            <person name="Huo N."/>
            <person name="Zhu T."/>
            <person name="Wang L."/>
            <person name="Wang Y."/>
            <person name="McGuire P.E."/>
            <person name="Liu S."/>
            <person name="Long H."/>
            <person name="Ramasamy R.K."/>
            <person name="Rodriguez J.C."/>
            <person name="Van S.L."/>
            <person name="Yuan L."/>
            <person name="Wang Z."/>
            <person name="Xia Z."/>
            <person name="Xiao L."/>
            <person name="Anderson O.D."/>
            <person name="Ouyang S."/>
            <person name="Liang Y."/>
            <person name="Zimin A.V."/>
            <person name="Pertea G."/>
            <person name="Qi P."/>
            <person name="Bennetzen J.L."/>
            <person name="Dai X."/>
            <person name="Dawson M.W."/>
            <person name="Muller H.G."/>
            <person name="Kugler K."/>
            <person name="Rivarola-Duarte L."/>
            <person name="Spannagl M."/>
            <person name="Mayer K.F.X."/>
            <person name="Lu F.H."/>
            <person name="Bevan M.W."/>
            <person name="Leroy P."/>
            <person name="Li P."/>
            <person name="You F.M."/>
            <person name="Sun Q."/>
            <person name="Liu Z."/>
            <person name="Lyons E."/>
            <person name="Wicker T."/>
            <person name="Salzberg S.L."/>
            <person name="Devos K.M."/>
            <person name="Dvorak J."/>
        </authorList>
    </citation>
    <scope>NUCLEOTIDE SEQUENCE [LARGE SCALE GENOMIC DNA]</scope>
    <source>
        <strain evidence="1">cv. AL8/78</strain>
    </source>
</reference>